<dbReference type="WBParaSite" id="GPLIN_000983200">
    <property type="protein sequence ID" value="GPLIN_000983200"/>
    <property type="gene ID" value="GPLIN_000983200"/>
</dbReference>
<reference evidence="1" key="2">
    <citation type="submission" date="2014-05" db="EMBL/GenBank/DDBJ databases">
        <title>The genome and life-stage specific transcriptomes of Globodera pallida elucidate key aspects of plant parasitism by a cyst nematode.</title>
        <authorList>
            <person name="Cotton J.A."/>
            <person name="Lilley C.J."/>
            <person name="Jones L.M."/>
            <person name="Kikuchi T."/>
            <person name="Reid A.J."/>
            <person name="Thorpe P."/>
            <person name="Tsai I.J."/>
            <person name="Beasley H."/>
            <person name="Blok V."/>
            <person name="Cock P.J.A."/>
            <person name="Van den Akker S.E."/>
            <person name="Holroyd N."/>
            <person name="Hunt M."/>
            <person name="Mantelin S."/>
            <person name="Naghra H."/>
            <person name="Pain A."/>
            <person name="Palomares-Rius J.E."/>
            <person name="Zarowiecki M."/>
            <person name="Berriman M."/>
            <person name="Jones J.T."/>
            <person name="Urwin P.E."/>
        </authorList>
    </citation>
    <scope>NUCLEOTIDE SEQUENCE [LARGE SCALE GENOMIC DNA]</scope>
    <source>
        <strain evidence="1">Lindley</strain>
    </source>
</reference>
<name>A0A183CAD2_GLOPA</name>
<organism evidence="1 2">
    <name type="scientific">Globodera pallida</name>
    <name type="common">Potato cyst nematode worm</name>
    <name type="synonym">Heterodera pallida</name>
    <dbReference type="NCBI Taxonomy" id="36090"/>
    <lineage>
        <taxon>Eukaryota</taxon>
        <taxon>Metazoa</taxon>
        <taxon>Ecdysozoa</taxon>
        <taxon>Nematoda</taxon>
        <taxon>Chromadorea</taxon>
        <taxon>Rhabditida</taxon>
        <taxon>Tylenchina</taxon>
        <taxon>Tylenchomorpha</taxon>
        <taxon>Tylenchoidea</taxon>
        <taxon>Heteroderidae</taxon>
        <taxon>Heteroderinae</taxon>
        <taxon>Globodera</taxon>
    </lineage>
</organism>
<dbReference type="Proteomes" id="UP000050741">
    <property type="component" value="Unassembled WGS sequence"/>
</dbReference>
<reference evidence="1" key="1">
    <citation type="submission" date="2013-12" db="EMBL/GenBank/DDBJ databases">
        <authorList>
            <person name="Aslett M."/>
        </authorList>
    </citation>
    <scope>NUCLEOTIDE SEQUENCE [LARGE SCALE GENOMIC DNA]</scope>
    <source>
        <strain evidence="1">Lindley</strain>
    </source>
</reference>
<keyword evidence="1" id="KW-1185">Reference proteome</keyword>
<evidence type="ECO:0000313" key="2">
    <source>
        <dbReference type="WBParaSite" id="GPLIN_000983200"/>
    </source>
</evidence>
<dbReference type="AlphaFoldDB" id="A0A183CAD2"/>
<reference evidence="2" key="3">
    <citation type="submission" date="2016-06" db="UniProtKB">
        <authorList>
            <consortium name="WormBaseParasite"/>
        </authorList>
    </citation>
    <scope>IDENTIFICATION</scope>
</reference>
<sequence length="247" mass="27759">MDGEGEALSCAGTSIKQANVTGGGFGVVIYSFSSKNMNGAQSIVYVDHNRPLYVVPRYLFDADYLRNQGHSKSQVGKRSNELGFGANIEFRSQGNQIVSFDRCSKGQEWVRAGESLVKRDKDQRFFFSNKCTDDNADILIRAMGCVSNEEVRRFYCYSFNSVDTFRVRYGELLKVVPNVMYDLFVSINLDKHGYRPEMDSTLCQPTFSLSFNLRQPPADLNVSMALNGGGQKEHFASSLWPGAFRRV</sequence>
<evidence type="ECO:0000313" key="1">
    <source>
        <dbReference type="Proteomes" id="UP000050741"/>
    </source>
</evidence>
<protein>
    <submittedName>
        <fullName evidence="2">Ricin B-type lectin domain-containing protein</fullName>
    </submittedName>
</protein>
<accession>A0A183CAD2</accession>
<proteinExistence type="predicted"/>